<comment type="caution">
    <text evidence="1">The sequence shown here is derived from an EMBL/GenBank/DDBJ whole genome shotgun (WGS) entry which is preliminary data.</text>
</comment>
<sequence>MTKGRLALIFVVLLGSVAFIVIRNEQQANNASLYPLSSHQTAILDEAKVSKHGLSTDDIDRFTIGQGKFLLIQYFNRHHLNYRVGSKEYIRFLASISERKDLKENPTFVIIGSYASVYLSELQKKEPLFLRFHLPSDILNTTIKERRTVNNHL</sequence>
<dbReference type="Proteomes" id="UP000037558">
    <property type="component" value="Unassembled WGS sequence"/>
</dbReference>
<protein>
    <submittedName>
        <fullName evidence="1">Uncharacterized protein</fullName>
    </submittedName>
</protein>
<dbReference type="RefSeq" id="WP_053401911.1">
    <property type="nucleotide sequence ID" value="NZ_LILC01000016.1"/>
</dbReference>
<name>A0A0M0L049_9BACI</name>
<dbReference type="EMBL" id="LILC01000016">
    <property type="protein sequence ID" value="KOO44257.1"/>
    <property type="molecule type" value="Genomic_DNA"/>
</dbReference>
<accession>A0A0M0L049</accession>
<organism evidence="1 2">
    <name type="scientific">Priestia koreensis</name>
    <dbReference type="NCBI Taxonomy" id="284581"/>
    <lineage>
        <taxon>Bacteria</taxon>
        <taxon>Bacillati</taxon>
        <taxon>Bacillota</taxon>
        <taxon>Bacilli</taxon>
        <taxon>Bacillales</taxon>
        <taxon>Bacillaceae</taxon>
        <taxon>Priestia</taxon>
    </lineage>
</organism>
<reference evidence="2" key="1">
    <citation type="submission" date="2015-08" db="EMBL/GenBank/DDBJ databases">
        <title>Fjat-14210 dsm16467.</title>
        <authorList>
            <person name="Liu B."/>
            <person name="Wang J."/>
            <person name="Zhu Y."/>
            <person name="Liu G."/>
            <person name="Chen Q."/>
            <person name="Chen Z."/>
            <person name="Lan J."/>
            <person name="Che J."/>
            <person name="Ge C."/>
            <person name="Shi H."/>
            <person name="Pan Z."/>
            <person name="Liu X."/>
        </authorList>
    </citation>
    <scope>NUCLEOTIDE SEQUENCE [LARGE SCALE GENOMIC DNA]</scope>
    <source>
        <strain evidence="2">DSM 16467</strain>
    </source>
</reference>
<dbReference type="AlphaFoldDB" id="A0A0M0L049"/>
<evidence type="ECO:0000313" key="2">
    <source>
        <dbReference type="Proteomes" id="UP000037558"/>
    </source>
</evidence>
<keyword evidence="2" id="KW-1185">Reference proteome</keyword>
<evidence type="ECO:0000313" key="1">
    <source>
        <dbReference type="EMBL" id="KOO44257.1"/>
    </source>
</evidence>
<proteinExistence type="predicted"/>
<gene>
    <name evidence="1" type="ORF">AMD01_13290</name>
</gene>
<dbReference type="PATRIC" id="fig|284581.3.peg.4782"/>